<organism evidence="2 3">
    <name type="scientific">Dibothriocephalus latus</name>
    <name type="common">Fish tapeworm</name>
    <name type="synonym">Diphyllobothrium latum</name>
    <dbReference type="NCBI Taxonomy" id="60516"/>
    <lineage>
        <taxon>Eukaryota</taxon>
        <taxon>Metazoa</taxon>
        <taxon>Spiralia</taxon>
        <taxon>Lophotrochozoa</taxon>
        <taxon>Platyhelminthes</taxon>
        <taxon>Cestoda</taxon>
        <taxon>Eucestoda</taxon>
        <taxon>Diphyllobothriidea</taxon>
        <taxon>Diphyllobothriidae</taxon>
        <taxon>Dibothriocephalus</taxon>
    </lineage>
</organism>
<dbReference type="PANTHER" id="PTHR13268:SF0">
    <property type="entry name" value="BCAS3 MICROTUBULE ASSOCIATED CELL MIGRATION FACTOR"/>
    <property type="match status" value="1"/>
</dbReference>
<sequence>MTFNSSGSLLFTACIQGHSFHIFRIANHPKDSRQTAVHHLYILDRGSTPCEVTHACFSRDSRWLAACSNHGTTHVFPITPYGGPVSVRTHTHSHVVNRTSKYQRSS</sequence>
<dbReference type="AlphaFoldDB" id="A0A3P7L4E8"/>
<reference evidence="2 3" key="1">
    <citation type="submission" date="2018-11" db="EMBL/GenBank/DDBJ databases">
        <authorList>
            <consortium name="Pathogen Informatics"/>
        </authorList>
    </citation>
    <scope>NUCLEOTIDE SEQUENCE [LARGE SCALE GENOMIC DNA]</scope>
</reference>
<dbReference type="Proteomes" id="UP000281553">
    <property type="component" value="Unassembled WGS sequence"/>
</dbReference>
<accession>A0A3P7L4E8</accession>
<dbReference type="OrthoDB" id="25778at2759"/>
<dbReference type="InterPro" id="IPR045142">
    <property type="entry name" value="BCAS3-like"/>
</dbReference>
<evidence type="ECO:0000259" key="1">
    <source>
        <dbReference type="Pfam" id="PF21034"/>
    </source>
</evidence>
<dbReference type="InterPro" id="IPR036322">
    <property type="entry name" value="WD40_repeat_dom_sf"/>
</dbReference>
<evidence type="ECO:0000313" key="3">
    <source>
        <dbReference type="Proteomes" id="UP000281553"/>
    </source>
</evidence>
<dbReference type="InterPro" id="IPR048382">
    <property type="entry name" value="BCAS3_WD40"/>
</dbReference>
<dbReference type="Gene3D" id="2.130.10.10">
    <property type="entry name" value="YVTN repeat-like/Quinoprotein amine dehydrogenase"/>
    <property type="match status" value="1"/>
</dbReference>
<dbReference type="GO" id="GO:0006914">
    <property type="term" value="P:autophagy"/>
    <property type="evidence" value="ECO:0007669"/>
    <property type="project" value="InterPro"/>
</dbReference>
<dbReference type="GO" id="GO:0042594">
    <property type="term" value="P:response to starvation"/>
    <property type="evidence" value="ECO:0007669"/>
    <property type="project" value="TreeGrafter"/>
</dbReference>
<dbReference type="PANTHER" id="PTHR13268">
    <property type="entry name" value="BREAST CARCINOMA AMPLIFIED SEQUENCE 3"/>
    <property type="match status" value="1"/>
</dbReference>
<dbReference type="EMBL" id="UYRU01051666">
    <property type="protein sequence ID" value="VDN11534.1"/>
    <property type="molecule type" value="Genomic_DNA"/>
</dbReference>
<evidence type="ECO:0000313" key="2">
    <source>
        <dbReference type="EMBL" id="VDN11534.1"/>
    </source>
</evidence>
<keyword evidence="3" id="KW-1185">Reference proteome</keyword>
<gene>
    <name evidence="2" type="ORF">DILT_LOCUS7365</name>
</gene>
<proteinExistence type="predicted"/>
<feature type="domain" description="BCAS3 WD40" evidence="1">
    <location>
        <begin position="1"/>
        <end position="105"/>
    </location>
</feature>
<dbReference type="GO" id="GO:0005737">
    <property type="term" value="C:cytoplasm"/>
    <property type="evidence" value="ECO:0007669"/>
    <property type="project" value="TreeGrafter"/>
</dbReference>
<protein>
    <recommendedName>
        <fullName evidence="1">BCAS3 WD40 domain-containing protein</fullName>
    </recommendedName>
</protein>
<feature type="non-terminal residue" evidence="2">
    <location>
        <position position="106"/>
    </location>
</feature>
<dbReference type="Pfam" id="PF21034">
    <property type="entry name" value="BCAS3_WD40"/>
    <property type="match status" value="1"/>
</dbReference>
<dbReference type="SUPFAM" id="SSF50978">
    <property type="entry name" value="WD40 repeat-like"/>
    <property type="match status" value="1"/>
</dbReference>
<name>A0A3P7L4E8_DIBLA</name>
<dbReference type="InterPro" id="IPR015943">
    <property type="entry name" value="WD40/YVTN_repeat-like_dom_sf"/>
</dbReference>